<dbReference type="CDD" id="cd07361">
    <property type="entry name" value="MEMO_like"/>
    <property type="match status" value="1"/>
</dbReference>
<gene>
    <name evidence="3" type="ORF">GCM10023095_29610</name>
</gene>
<evidence type="ECO:0000313" key="3">
    <source>
        <dbReference type="EMBL" id="GAA4503402.1"/>
    </source>
</evidence>
<dbReference type="Gene3D" id="3.40.830.10">
    <property type="entry name" value="LigB-like"/>
    <property type="match status" value="1"/>
</dbReference>
<organism evidence="3 4">
    <name type="scientific">Pseudaeromonas paramecii</name>
    <dbReference type="NCBI Taxonomy" id="2138166"/>
    <lineage>
        <taxon>Bacteria</taxon>
        <taxon>Pseudomonadati</taxon>
        <taxon>Pseudomonadota</taxon>
        <taxon>Gammaproteobacteria</taxon>
        <taxon>Aeromonadales</taxon>
        <taxon>Aeromonadaceae</taxon>
        <taxon>Pseudaeromonas</taxon>
    </lineage>
</organism>
<dbReference type="Pfam" id="PF01875">
    <property type="entry name" value="Memo"/>
    <property type="match status" value="1"/>
</dbReference>
<evidence type="ECO:0000313" key="4">
    <source>
        <dbReference type="Proteomes" id="UP001501321"/>
    </source>
</evidence>
<evidence type="ECO:0000256" key="2">
    <source>
        <dbReference type="HAMAP-Rule" id="MF_00055"/>
    </source>
</evidence>
<reference evidence="4" key="1">
    <citation type="journal article" date="2019" name="Int. J. Syst. Evol. Microbiol.">
        <title>The Global Catalogue of Microorganisms (GCM) 10K type strain sequencing project: providing services to taxonomists for standard genome sequencing and annotation.</title>
        <authorList>
            <consortium name="The Broad Institute Genomics Platform"/>
            <consortium name="The Broad Institute Genome Sequencing Center for Infectious Disease"/>
            <person name="Wu L."/>
            <person name="Ma J."/>
        </authorList>
    </citation>
    <scope>NUCLEOTIDE SEQUENCE [LARGE SCALE GENOMIC DNA]</scope>
    <source>
        <strain evidence="4">JCM 32226</strain>
    </source>
</reference>
<dbReference type="PANTHER" id="PTHR11060:SF0">
    <property type="entry name" value="PROTEIN MEMO1"/>
    <property type="match status" value="1"/>
</dbReference>
<dbReference type="RefSeq" id="WP_345014510.1">
    <property type="nucleotide sequence ID" value="NZ_BAABFC010000024.1"/>
</dbReference>
<dbReference type="Proteomes" id="UP001501321">
    <property type="component" value="Unassembled WGS sequence"/>
</dbReference>
<accession>A0ABP8QKI2</accession>
<dbReference type="EMBL" id="BAABFC010000024">
    <property type="protein sequence ID" value="GAA4503402.1"/>
    <property type="molecule type" value="Genomic_DNA"/>
</dbReference>
<protein>
    <recommendedName>
        <fullName evidence="2">MEMO1 family protein GCM10023095_29610</fullName>
    </recommendedName>
</protein>
<proteinExistence type="inferred from homology"/>
<comment type="similarity">
    <text evidence="1 2">Belongs to the MEMO1 family.</text>
</comment>
<dbReference type="PANTHER" id="PTHR11060">
    <property type="entry name" value="PROTEIN MEMO1"/>
    <property type="match status" value="1"/>
</dbReference>
<dbReference type="NCBIfam" id="TIGR04336">
    <property type="entry name" value="AmmeMemoSam_B"/>
    <property type="match status" value="1"/>
</dbReference>
<comment type="caution">
    <text evidence="3">The sequence shown here is derived from an EMBL/GenBank/DDBJ whole genome shotgun (WGS) entry which is preliminary data.</text>
</comment>
<dbReference type="InterPro" id="IPR002737">
    <property type="entry name" value="MEMO1_fam"/>
</dbReference>
<name>A0ABP8QKI2_9GAMM</name>
<evidence type="ECO:0000256" key="1">
    <source>
        <dbReference type="ARBA" id="ARBA00006315"/>
    </source>
</evidence>
<keyword evidence="4" id="KW-1185">Reference proteome</keyword>
<sequence>MQTLRAAAVAGTFYPANPILLREQITLWCREGDAPTLPRPVRALLLPHAGYCYSGAIAAAGIRLLPKQGIKRVLILCPAHHVYLRGMALSSAERFATPLGEIPLDRAALAGLSHLPGVQINDEAHRFEHAIEVQLPFLQQQLGDFSLLPVVVGETSPSAVAGLLEALMNEQTLLIISSDLSHYLSWQQARERDEETLAQILALKGDLQGQQACGCFALNGALLWARRHKLQASRLAAANSGDTAGDKHRVVGYAAIAFY</sequence>
<dbReference type="HAMAP" id="MF_00055">
    <property type="entry name" value="MEMO1"/>
    <property type="match status" value="1"/>
</dbReference>